<feature type="domain" description="WCX" evidence="2">
    <location>
        <begin position="240"/>
        <end position="317"/>
    </location>
</feature>
<feature type="domain" description="WYL" evidence="1">
    <location>
        <begin position="143"/>
        <end position="210"/>
    </location>
</feature>
<gene>
    <name evidence="3" type="ORF">ENJ65_02390</name>
</gene>
<dbReference type="AlphaFoldDB" id="A0A832J362"/>
<organism evidence="3">
    <name type="scientific">Candidatus Tenderia electrophaga</name>
    <dbReference type="NCBI Taxonomy" id="1748243"/>
    <lineage>
        <taxon>Bacteria</taxon>
        <taxon>Pseudomonadati</taxon>
        <taxon>Pseudomonadota</taxon>
        <taxon>Gammaproteobacteria</taxon>
        <taxon>Candidatus Tenderiales</taxon>
        <taxon>Candidatus Tenderiaceae</taxon>
        <taxon>Candidatus Tenderia</taxon>
    </lineage>
</organism>
<accession>A0A832J362</accession>
<name>A0A832J362_9GAMM</name>
<sequence>MDKFDRVYMLHNLLSHARYPVSCAKILQELECTRSTFDRIKNLLIDYLHAPLIYDRKRNGWHYDQHGEHPFELPGLWFNAHELQALTVIHQFLTDLSPGLLEEQLRPFQKRINQLLNKQQLGQGNLPDKLRILGMGVRSGGNAFQTIAEGVLQNKQIAIEYHARGTDEISQRTISPQRLIHYRDNWYLDAHCHTRQQLRSFSVDRINHPKITNQASQHIDEEKLQQHFAQAYGIFSGAAKHTAVLKFNAYRARWVSEERWHPKQQGCFLDDGSYELKIPYGKYQELIMDILRYGPDVEVIGPVELRQAVKQRLEKALANYEK</sequence>
<dbReference type="InterPro" id="IPR026881">
    <property type="entry name" value="WYL_dom"/>
</dbReference>
<dbReference type="EMBL" id="DRNF01000151">
    <property type="protein sequence ID" value="HHJ80462.1"/>
    <property type="molecule type" value="Genomic_DNA"/>
</dbReference>
<dbReference type="InterPro" id="IPR051534">
    <property type="entry name" value="CBASS_pafABC_assoc_protein"/>
</dbReference>
<dbReference type="Proteomes" id="UP000885832">
    <property type="component" value="Unassembled WGS sequence"/>
</dbReference>
<evidence type="ECO:0000313" key="3">
    <source>
        <dbReference type="EMBL" id="HHJ80462.1"/>
    </source>
</evidence>
<dbReference type="PANTHER" id="PTHR34580:SF3">
    <property type="entry name" value="PROTEIN PAFB"/>
    <property type="match status" value="1"/>
</dbReference>
<evidence type="ECO:0000259" key="2">
    <source>
        <dbReference type="Pfam" id="PF25583"/>
    </source>
</evidence>
<comment type="caution">
    <text evidence="3">The sequence shown here is derived from an EMBL/GenBank/DDBJ whole genome shotgun (WGS) entry which is preliminary data.</text>
</comment>
<proteinExistence type="predicted"/>
<dbReference type="PROSITE" id="PS52050">
    <property type="entry name" value="WYL"/>
    <property type="match status" value="1"/>
</dbReference>
<dbReference type="Pfam" id="PF25583">
    <property type="entry name" value="WCX"/>
    <property type="match status" value="1"/>
</dbReference>
<dbReference type="InterPro" id="IPR057727">
    <property type="entry name" value="WCX_dom"/>
</dbReference>
<evidence type="ECO:0000259" key="1">
    <source>
        <dbReference type="Pfam" id="PF13280"/>
    </source>
</evidence>
<reference evidence="3" key="1">
    <citation type="journal article" date="2020" name="mSystems">
        <title>Genome- and Community-Level Interaction Insights into Carbon Utilization and Element Cycling Functions of Hydrothermarchaeota in Hydrothermal Sediment.</title>
        <authorList>
            <person name="Zhou Z."/>
            <person name="Liu Y."/>
            <person name="Xu W."/>
            <person name="Pan J."/>
            <person name="Luo Z.H."/>
            <person name="Li M."/>
        </authorList>
    </citation>
    <scope>NUCLEOTIDE SEQUENCE [LARGE SCALE GENOMIC DNA]</scope>
    <source>
        <strain evidence="3">HyVt-505</strain>
    </source>
</reference>
<dbReference type="Pfam" id="PF13280">
    <property type="entry name" value="WYL"/>
    <property type="match status" value="1"/>
</dbReference>
<dbReference type="PANTHER" id="PTHR34580">
    <property type="match status" value="1"/>
</dbReference>
<protein>
    <submittedName>
        <fullName evidence="3">WYL domain-containing protein</fullName>
    </submittedName>
</protein>